<dbReference type="EnsemblMetazoa" id="ACUA008380-RA">
    <property type="protein sequence ID" value="ACUA008380-PA"/>
    <property type="gene ID" value="ACUA008380"/>
</dbReference>
<dbReference type="STRING" id="139723.A0A182M397"/>
<protein>
    <recommendedName>
        <fullName evidence="8">THAP-type domain-containing protein</fullName>
    </recommendedName>
</protein>
<dbReference type="SMART" id="SM00692">
    <property type="entry name" value="DM3"/>
    <property type="match status" value="1"/>
</dbReference>
<dbReference type="EMBL" id="AXCM01001195">
    <property type="status" value="NOT_ANNOTATED_CDS"/>
    <property type="molecule type" value="Genomic_DNA"/>
</dbReference>
<proteinExistence type="predicted"/>
<keyword evidence="4 5" id="KW-0238">DNA-binding</keyword>
<reference evidence="9" key="2">
    <citation type="submission" date="2020-05" db="UniProtKB">
        <authorList>
            <consortium name="EnsemblMetazoa"/>
        </authorList>
    </citation>
    <scope>IDENTIFICATION</scope>
    <source>
        <strain evidence="9">A-37</strain>
    </source>
</reference>
<feature type="compositionally biased region" description="Basic and acidic residues" evidence="7">
    <location>
        <begin position="168"/>
        <end position="177"/>
    </location>
</feature>
<feature type="region of interest" description="Disordered" evidence="7">
    <location>
        <begin position="155"/>
        <end position="177"/>
    </location>
</feature>
<evidence type="ECO:0000256" key="3">
    <source>
        <dbReference type="ARBA" id="ARBA00022833"/>
    </source>
</evidence>
<evidence type="ECO:0000256" key="4">
    <source>
        <dbReference type="ARBA" id="ARBA00023125"/>
    </source>
</evidence>
<dbReference type="PANTHER" id="PTHR46927">
    <property type="entry name" value="AGAP005574-PA"/>
    <property type="match status" value="1"/>
</dbReference>
<reference evidence="10" key="1">
    <citation type="submission" date="2013-09" db="EMBL/GenBank/DDBJ databases">
        <title>The Genome Sequence of Anopheles culicifacies species A.</title>
        <authorList>
            <consortium name="The Broad Institute Genomics Platform"/>
            <person name="Neafsey D.E."/>
            <person name="Besansky N."/>
            <person name="Howell P."/>
            <person name="Walton C."/>
            <person name="Young S.K."/>
            <person name="Zeng Q."/>
            <person name="Gargeya S."/>
            <person name="Fitzgerald M."/>
            <person name="Haas B."/>
            <person name="Abouelleil A."/>
            <person name="Allen A.W."/>
            <person name="Alvarado L."/>
            <person name="Arachchi H.M."/>
            <person name="Berlin A.M."/>
            <person name="Chapman S.B."/>
            <person name="Gainer-Dewar J."/>
            <person name="Goldberg J."/>
            <person name="Griggs A."/>
            <person name="Gujja S."/>
            <person name="Hansen M."/>
            <person name="Howarth C."/>
            <person name="Imamovic A."/>
            <person name="Ireland A."/>
            <person name="Larimer J."/>
            <person name="McCowan C."/>
            <person name="Murphy C."/>
            <person name="Pearson M."/>
            <person name="Poon T.W."/>
            <person name="Priest M."/>
            <person name="Roberts A."/>
            <person name="Saif S."/>
            <person name="Shea T."/>
            <person name="Sisk P."/>
            <person name="Sykes S."/>
            <person name="Wortman J."/>
            <person name="Nusbaum C."/>
            <person name="Birren B."/>
        </authorList>
    </citation>
    <scope>NUCLEOTIDE SEQUENCE [LARGE SCALE GENOMIC DNA]</scope>
    <source>
        <strain evidence="10">A-37</strain>
    </source>
</reference>
<dbReference type="Proteomes" id="UP000075883">
    <property type="component" value="Unassembled WGS sequence"/>
</dbReference>
<evidence type="ECO:0000313" key="10">
    <source>
        <dbReference type="Proteomes" id="UP000075883"/>
    </source>
</evidence>
<keyword evidence="6" id="KW-0175">Coiled coil</keyword>
<dbReference type="SUPFAM" id="SSF47072">
    <property type="entry name" value="Cysteine alpha-hairpin motif"/>
    <property type="match status" value="1"/>
</dbReference>
<organism evidence="9 10">
    <name type="scientific">Anopheles culicifacies</name>
    <dbReference type="NCBI Taxonomy" id="139723"/>
    <lineage>
        <taxon>Eukaryota</taxon>
        <taxon>Metazoa</taxon>
        <taxon>Ecdysozoa</taxon>
        <taxon>Arthropoda</taxon>
        <taxon>Hexapoda</taxon>
        <taxon>Insecta</taxon>
        <taxon>Pterygota</taxon>
        <taxon>Neoptera</taxon>
        <taxon>Endopterygota</taxon>
        <taxon>Diptera</taxon>
        <taxon>Nematocera</taxon>
        <taxon>Culicoidea</taxon>
        <taxon>Culicidae</taxon>
        <taxon>Anophelinae</taxon>
        <taxon>Anopheles</taxon>
        <taxon>culicifacies species complex</taxon>
    </lineage>
</organism>
<keyword evidence="3" id="KW-0862">Zinc</keyword>
<sequence length="905" mass="104118">MPKNYEAEKNNPCLKEQELSYKCLSKNNFDHGKCELYYANYNNCKEFWNSKNGSLKYCVLCPNRSAITDTQTDDGFERITYHRFPTNPQRQDQWLKQCELSRESFPTLTYKFVCSNHFAPECFERDMRAELLYGIKRMALKRDALPTILTTRQHLKRQLNTQSSEEEDRQKRKEEVDKLLNGQIPVTEEIVNPFRKRNIEDTPCLPEERERMSHSELLQRIEDLEQETMNQRKHIAQLQRTIDRKTEKINFAKAEMVNTAIALQELKDHENRHVNERITEILSGRFGEGQLATIMAGMPDRTEESLLQVLWTENELVEALRLRCISKEAYEFVRKQLRYPLPDASQIERWIHSVYLETGHNATTMRILQLRACELKDVELICTLNLLHINTPVRYHYDRKRDQIVGPRAQLHCLTVQGIFASWQQIVYVDFDLLMGRELVEKIVTDLHHTGYRVVSITTGCDREAANMWCELNVSNEQPCVRHPVTGHSIYVYACPDQTLVAIHRALIEDGFLMQENNLPITSATLMPLLNTQQSFTAEPGSSTIYERYLSRKVLQNIAQDSALSREFISPTTTNALKSLAIDEDDDGGVLSTLTTLFDLFVDWYDLCTASDRSTEHSEIGQPPITNLPYGVCEDEQNIVLDGMVDVMETIRCLNSDNDFLPQAVLMSINSMRKLLADLRVSYPEHVKGIPMQRMSRIPMNETVRKLQQILTQHNSQSHGQNPSVNDVLFHLCSSVVSAVEDPHVTNTLLQLGGFMGETSHKNLRRQDDPPDPDVRNVTDNNACEFLTHLAVSRLGHKYDYLGKRSITIEHTNAQYAIKPSVGDDLSSVTPSVLWTEQAKRLESYLRGTIQEKKPGLVKGLIDYIDDRHPQMGRDLVELYVRKRIAIKLQTLNSKLDAAKQQTSS</sequence>
<dbReference type="PROSITE" id="PS51808">
    <property type="entry name" value="CHCH"/>
    <property type="match status" value="1"/>
</dbReference>
<dbReference type="GO" id="GO:0003677">
    <property type="term" value="F:DNA binding"/>
    <property type="evidence" value="ECO:0007669"/>
    <property type="project" value="UniProtKB-UniRule"/>
</dbReference>
<dbReference type="VEuPathDB" id="VectorBase:ACUA008380"/>
<dbReference type="PROSITE" id="PS50950">
    <property type="entry name" value="ZF_THAP"/>
    <property type="match status" value="1"/>
</dbReference>
<dbReference type="PANTHER" id="PTHR46927:SF3">
    <property type="entry name" value="THAP-TYPE DOMAIN-CONTAINING PROTEIN"/>
    <property type="match status" value="1"/>
</dbReference>
<feature type="coiled-coil region" evidence="6">
    <location>
        <begin position="207"/>
        <end position="255"/>
    </location>
</feature>
<evidence type="ECO:0000256" key="5">
    <source>
        <dbReference type="PROSITE-ProRule" id="PRU00309"/>
    </source>
</evidence>
<evidence type="ECO:0000256" key="7">
    <source>
        <dbReference type="SAM" id="MobiDB-lite"/>
    </source>
</evidence>
<dbReference type="SUPFAM" id="SSF57716">
    <property type="entry name" value="Glucocorticoid receptor-like (DNA-binding domain)"/>
    <property type="match status" value="1"/>
</dbReference>
<accession>A0A182M397</accession>
<dbReference type="InterPro" id="IPR052224">
    <property type="entry name" value="THAP_domain_protein"/>
</dbReference>
<dbReference type="AlphaFoldDB" id="A0A182M397"/>
<dbReference type="InterPro" id="IPR009069">
    <property type="entry name" value="Cys_alpha_HP_mot_SF"/>
</dbReference>
<dbReference type="Pfam" id="PF05485">
    <property type="entry name" value="THAP"/>
    <property type="match status" value="1"/>
</dbReference>
<dbReference type="InterPro" id="IPR006612">
    <property type="entry name" value="THAP_Znf"/>
</dbReference>
<feature type="domain" description="THAP-type" evidence="8">
    <location>
        <begin position="54"/>
        <end position="149"/>
    </location>
</feature>
<dbReference type="SMART" id="SM00980">
    <property type="entry name" value="THAP"/>
    <property type="match status" value="1"/>
</dbReference>
<dbReference type="EMBL" id="AXCM01001194">
    <property type="status" value="NOT_ANNOTATED_CDS"/>
    <property type="molecule type" value="Genomic_DNA"/>
</dbReference>
<keyword evidence="1" id="KW-0479">Metal-binding</keyword>
<evidence type="ECO:0000313" key="9">
    <source>
        <dbReference type="EnsemblMetazoa" id="ACUA008380-PA"/>
    </source>
</evidence>
<evidence type="ECO:0000256" key="6">
    <source>
        <dbReference type="SAM" id="Coils"/>
    </source>
</evidence>
<dbReference type="GO" id="GO:0008270">
    <property type="term" value="F:zinc ion binding"/>
    <property type="evidence" value="ECO:0007669"/>
    <property type="project" value="UniProtKB-KW"/>
</dbReference>
<name>A0A182M397_9DIPT</name>
<evidence type="ECO:0000259" key="8">
    <source>
        <dbReference type="PROSITE" id="PS50950"/>
    </source>
</evidence>
<keyword evidence="10" id="KW-1185">Reference proteome</keyword>
<evidence type="ECO:0000256" key="2">
    <source>
        <dbReference type="ARBA" id="ARBA00022771"/>
    </source>
</evidence>
<evidence type="ECO:0000256" key="1">
    <source>
        <dbReference type="ARBA" id="ARBA00022723"/>
    </source>
</evidence>
<keyword evidence="2 5" id="KW-0863">Zinc-finger</keyword>